<organism evidence="2 3">
    <name type="scientific">Ceratodon purpureus</name>
    <name type="common">Fire moss</name>
    <name type="synonym">Dicranum purpureum</name>
    <dbReference type="NCBI Taxonomy" id="3225"/>
    <lineage>
        <taxon>Eukaryota</taxon>
        <taxon>Viridiplantae</taxon>
        <taxon>Streptophyta</taxon>
        <taxon>Embryophyta</taxon>
        <taxon>Bryophyta</taxon>
        <taxon>Bryophytina</taxon>
        <taxon>Bryopsida</taxon>
        <taxon>Dicranidae</taxon>
        <taxon>Pseudoditrichales</taxon>
        <taxon>Ditrichaceae</taxon>
        <taxon>Ceratodon</taxon>
    </lineage>
</organism>
<dbReference type="AlphaFoldDB" id="A0A8T0IDS0"/>
<name>A0A8T0IDS0_CERPU</name>
<proteinExistence type="predicted"/>
<evidence type="ECO:0000313" key="2">
    <source>
        <dbReference type="EMBL" id="KAG0581884.1"/>
    </source>
</evidence>
<accession>A0A8T0IDS0</accession>
<keyword evidence="1" id="KW-1133">Transmembrane helix</keyword>
<dbReference type="Proteomes" id="UP000822688">
    <property type="component" value="Chromosome 3"/>
</dbReference>
<keyword evidence="1" id="KW-0812">Transmembrane</keyword>
<dbReference type="EMBL" id="CM026423">
    <property type="protein sequence ID" value="KAG0581884.1"/>
    <property type="molecule type" value="Genomic_DNA"/>
</dbReference>
<feature type="transmembrane region" description="Helical" evidence="1">
    <location>
        <begin position="20"/>
        <end position="42"/>
    </location>
</feature>
<sequence>MDLAWMVVHCDASMIATKTGASVGVAILIAMSTLLVVCGWVCDGIKSCETRNSQPL</sequence>
<reference evidence="2" key="1">
    <citation type="submission" date="2020-06" db="EMBL/GenBank/DDBJ databases">
        <title>WGS assembly of Ceratodon purpureus strain R40.</title>
        <authorList>
            <person name="Carey S.B."/>
            <person name="Jenkins J."/>
            <person name="Shu S."/>
            <person name="Lovell J.T."/>
            <person name="Sreedasyam A."/>
            <person name="Maumus F."/>
            <person name="Tiley G.P."/>
            <person name="Fernandez-Pozo N."/>
            <person name="Barry K."/>
            <person name="Chen C."/>
            <person name="Wang M."/>
            <person name="Lipzen A."/>
            <person name="Daum C."/>
            <person name="Saski C.A."/>
            <person name="Payton A.C."/>
            <person name="Mcbreen J.C."/>
            <person name="Conrad R.E."/>
            <person name="Kollar L.M."/>
            <person name="Olsson S."/>
            <person name="Huttunen S."/>
            <person name="Landis J.B."/>
            <person name="Wickett N.J."/>
            <person name="Johnson M.G."/>
            <person name="Rensing S.A."/>
            <person name="Grimwood J."/>
            <person name="Schmutz J."/>
            <person name="Mcdaniel S.F."/>
        </authorList>
    </citation>
    <scope>NUCLEOTIDE SEQUENCE</scope>
    <source>
        <strain evidence="2">R40</strain>
    </source>
</reference>
<evidence type="ECO:0000256" key="1">
    <source>
        <dbReference type="SAM" id="Phobius"/>
    </source>
</evidence>
<gene>
    <name evidence="2" type="ORF">KC19_3G017100</name>
</gene>
<comment type="caution">
    <text evidence="2">The sequence shown here is derived from an EMBL/GenBank/DDBJ whole genome shotgun (WGS) entry which is preliminary data.</text>
</comment>
<protein>
    <submittedName>
        <fullName evidence="2">Uncharacterized protein</fullName>
    </submittedName>
</protein>
<keyword evidence="3" id="KW-1185">Reference proteome</keyword>
<keyword evidence="1" id="KW-0472">Membrane</keyword>
<evidence type="ECO:0000313" key="3">
    <source>
        <dbReference type="Proteomes" id="UP000822688"/>
    </source>
</evidence>